<dbReference type="Proteomes" id="UP000007800">
    <property type="component" value="Unassembled WGS sequence"/>
</dbReference>
<feature type="domain" description="Cathepsin propeptide inhibitor" evidence="4">
    <location>
        <begin position="22"/>
        <end position="79"/>
    </location>
</feature>
<dbReference type="SUPFAM" id="SSF54001">
    <property type="entry name" value="Cysteine proteinases"/>
    <property type="match status" value="1"/>
</dbReference>
<evidence type="ECO:0000259" key="3">
    <source>
        <dbReference type="SMART" id="SM00645"/>
    </source>
</evidence>
<evidence type="ECO:0000313" key="6">
    <source>
        <dbReference type="Proteomes" id="UP000007800"/>
    </source>
</evidence>
<dbReference type="CDD" id="cd02248">
    <property type="entry name" value="Peptidase_C1A"/>
    <property type="match status" value="1"/>
</dbReference>
<feature type="domain" description="Peptidase C1A papain C-terminal" evidence="3">
    <location>
        <begin position="108"/>
        <end position="326"/>
    </location>
</feature>
<dbReference type="InterPro" id="IPR038765">
    <property type="entry name" value="Papain-like_cys_pep_sf"/>
</dbReference>
<dbReference type="GO" id="GO:0006508">
    <property type="term" value="P:proteolysis"/>
    <property type="evidence" value="ECO:0007669"/>
    <property type="project" value="InterPro"/>
</dbReference>
<dbReference type="RefSeq" id="XP_002782586.1">
    <property type="nucleotide sequence ID" value="XM_002782540.1"/>
</dbReference>
<evidence type="ECO:0000256" key="2">
    <source>
        <dbReference type="ARBA" id="ARBA00023145"/>
    </source>
</evidence>
<reference evidence="5 6" key="1">
    <citation type="submission" date="2008-07" db="EMBL/GenBank/DDBJ databases">
        <authorList>
            <person name="El-Sayed N."/>
            <person name="Caler E."/>
            <person name="Inman J."/>
            <person name="Amedeo P."/>
            <person name="Hass B."/>
            <person name="Wortman J."/>
        </authorList>
    </citation>
    <scope>NUCLEOTIDE SEQUENCE [LARGE SCALE GENOMIC DNA]</scope>
    <source>
        <strain evidence="6">ATCC 50983 / TXsc</strain>
    </source>
</reference>
<dbReference type="GeneID" id="9044745"/>
<dbReference type="InterPro" id="IPR013201">
    <property type="entry name" value="Prot_inhib_I29"/>
</dbReference>
<comment type="similarity">
    <text evidence="1">Belongs to the peptidase C1 family.</text>
</comment>
<dbReference type="AlphaFoldDB" id="C5KMC7"/>
<accession>C5KMC7</accession>
<dbReference type="GO" id="GO:0008234">
    <property type="term" value="F:cysteine-type peptidase activity"/>
    <property type="evidence" value="ECO:0007669"/>
    <property type="project" value="InterPro"/>
</dbReference>
<keyword evidence="6" id="KW-1185">Reference proteome</keyword>
<dbReference type="InterPro" id="IPR013128">
    <property type="entry name" value="Peptidase_C1A"/>
</dbReference>
<proteinExistence type="inferred from homology"/>
<sequence length="328" mass="36156">MAQTIARGSGRDDQLENIDQAFQNFTKEYNKKYETDEQYQVAKAAFAESMREIEELRANGDITHEVGLNEYADVPSGVFDKAFQCATDPQFRENLRSVTYPQDEIEAPPPSVDWEAAGALAPVRDQSTRLNKCGACYAIGATVVLESRFKIQTGIAKVVPFSVQQIVDCSRAYKNEGCDGGTAKWSYLYTKDSGIVRARSYPYKAKVGACKNSITRDPNLKCLKYGDIDRIVNVPAANEALMMQAVATGPVAVNLYASAPPFKHYKGGIITAKTCGVSTPVHTVTIVGYNTSSDGIRYWKILNSWGKSWGMKGFAYIERTGNEPGKFQ</sequence>
<evidence type="ECO:0000313" key="5">
    <source>
        <dbReference type="EMBL" id="EER14381.1"/>
    </source>
</evidence>
<dbReference type="SMART" id="SM00645">
    <property type="entry name" value="Pept_C1"/>
    <property type="match status" value="1"/>
</dbReference>
<dbReference type="Gene3D" id="3.90.70.10">
    <property type="entry name" value="Cysteine proteinases"/>
    <property type="match status" value="1"/>
</dbReference>
<dbReference type="InterPro" id="IPR039417">
    <property type="entry name" value="Peptidase_C1A_papain-like"/>
</dbReference>
<dbReference type="EMBL" id="GG674319">
    <property type="protein sequence ID" value="EER14381.1"/>
    <property type="molecule type" value="Genomic_DNA"/>
</dbReference>
<name>C5KMC7_PERM5</name>
<dbReference type="InterPro" id="IPR000668">
    <property type="entry name" value="Peptidase_C1A_C"/>
</dbReference>
<evidence type="ECO:0000259" key="4">
    <source>
        <dbReference type="SMART" id="SM00848"/>
    </source>
</evidence>
<dbReference type="OrthoDB" id="640249at2759"/>
<dbReference type="InParanoid" id="C5KMC7"/>
<dbReference type="OMA" id="IERHEDW"/>
<keyword evidence="2" id="KW-0865">Zymogen</keyword>
<organism evidence="6">
    <name type="scientific">Perkinsus marinus (strain ATCC 50983 / TXsc)</name>
    <dbReference type="NCBI Taxonomy" id="423536"/>
    <lineage>
        <taxon>Eukaryota</taxon>
        <taxon>Sar</taxon>
        <taxon>Alveolata</taxon>
        <taxon>Perkinsozoa</taxon>
        <taxon>Perkinsea</taxon>
        <taxon>Perkinsida</taxon>
        <taxon>Perkinsidae</taxon>
        <taxon>Perkinsus</taxon>
    </lineage>
</organism>
<gene>
    <name evidence="5" type="ORF">Pmar_PMAR021355</name>
</gene>
<dbReference type="SMART" id="SM00848">
    <property type="entry name" value="Inhibitor_I29"/>
    <property type="match status" value="1"/>
</dbReference>
<dbReference type="PANTHER" id="PTHR12411">
    <property type="entry name" value="CYSTEINE PROTEASE FAMILY C1-RELATED"/>
    <property type="match status" value="1"/>
</dbReference>
<dbReference type="Pfam" id="PF08246">
    <property type="entry name" value="Inhibitor_I29"/>
    <property type="match status" value="1"/>
</dbReference>
<protein>
    <submittedName>
        <fullName evidence="5">Thiolproteinase SmTP1, putative</fullName>
    </submittedName>
</protein>
<dbReference type="Pfam" id="PF00112">
    <property type="entry name" value="Peptidase_C1"/>
    <property type="match status" value="1"/>
</dbReference>
<evidence type="ECO:0000256" key="1">
    <source>
        <dbReference type="ARBA" id="ARBA00008455"/>
    </source>
</evidence>